<dbReference type="Proteomes" id="UP000231279">
    <property type="component" value="Unassembled WGS sequence"/>
</dbReference>
<dbReference type="OrthoDB" id="1741488at2759"/>
<name>A0A2G9GAE9_9LAMI</name>
<keyword evidence="3" id="KW-1185">Reference proteome</keyword>
<sequence>MEFSMASHGVGFPMEEKKKKKKDSKKNEKNIKTSTKEFMAVKMQEKEYPFSYFDVPHIFDELLARKLIELPQPKCLEEVGKTNNSKYWKYYRVVSHPIEKYFVFEDKIMALT</sequence>
<organism evidence="2 3">
    <name type="scientific">Handroanthus impetiginosus</name>
    <dbReference type="NCBI Taxonomy" id="429701"/>
    <lineage>
        <taxon>Eukaryota</taxon>
        <taxon>Viridiplantae</taxon>
        <taxon>Streptophyta</taxon>
        <taxon>Embryophyta</taxon>
        <taxon>Tracheophyta</taxon>
        <taxon>Spermatophyta</taxon>
        <taxon>Magnoliopsida</taxon>
        <taxon>eudicotyledons</taxon>
        <taxon>Gunneridae</taxon>
        <taxon>Pentapetalae</taxon>
        <taxon>asterids</taxon>
        <taxon>lamiids</taxon>
        <taxon>Lamiales</taxon>
        <taxon>Bignoniaceae</taxon>
        <taxon>Crescentiina</taxon>
        <taxon>Tabebuia alliance</taxon>
        <taxon>Handroanthus</taxon>
    </lineage>
</organism>
<gene>
    <name evidence="2" type="ORF">CDL12_25227</name>
</gene>
<evidence type="ECO:0000313" key="3">
    <source>
        <dbReference type="Proteomes" id="UP000231279"/>
    </source>
</evidence>
<dbReference type="AlphaFoldDB" id="A0A2G9GAE9"/>
<protein>
    <submittedName>
        <fullName evidence="2">Uncharacterized protein</fullName>
    </submittedName>
</protein>
<evidence type="ECO:0000313" key="2">
    <source>
        <dbReference type="EMBL" id="PIN02263.1"/>
    </source>
</evidence>
<proteinExistence type="predicted"/>
<dbReference type="EMBL" id="NKXS01006004">
    <property type="protein sequence ID" value="PIN02263.1"/>
    <property type="molecule type" value="Genomic_DNA"/>
</dbReference>
<reference evidence="3" key="1">
    <citation type="journal article" date="2018" name="Gigascience">
        <title>Genome assembly of the Pink Ipe (Handroanthus impetiginosus, Bignoniaceae), a highly valued, ecologically keystone Neotropical timber forest tree.</title>
        <authorList>
            <person name="Silva-Junior O.B."/>
            <person name="Grattapaglia D."/>
            <person name="Novaes E."/>
            <person name="Collevatti R.G."/>
        </authorList>
    </citation>
    <scope>NUCLEOTIDE SEQUENCE [LARGE SCALE GENOMIC DNA]</scope>
    <source>
        <strain evidence="3">cv. UFG-1</strain>
    </source>
</reference>
<feature type="region of interest" description="Disordered" evidence="1">
    <location>
        <begin position="1"/>
        <end position="31"/>
    </location>
</feature>
<evidence type="ECO:0000256" key="1">
    <source>
        <dbReference type="SAM" id="MobiDB-lite"/>
    </source>
</evidence>
<accession>A0A2G9GAE9</accession>
<comment type="caution">
    <text evidence="2">The sequence shown here is derived from an EMBL/GenBank/DDBJ whole genome shotgun (WGS) entry which is preliminary data.</text>
</comment>